<name>A0A1F5MIT5_9BACT</name>
<dbReference type="PANTHER" id="PTHR32432:SF3">
    <property type="entry name" value="ETHANOLAMINE UTILIZATION PROTEIN EUTJ"/>
    <property type="match status" value="1"/>
</dbReference>
<evidence type="ECO:0000256" key="1">
    <source>
        <dbReference type="SAM" id="Coils"/>
    </source>
</evidence>
<dbReference type="SMART" id="SM00842">
    <property type="entry name" value="FtsA"/>
    <property type="match status" value="1"/>
</dbReference>
<comment type="caution">
    <text evidence="3">The sequence shown here is derived from an EMBL/GenBank/DDBJ whole genome shotgun (WGS) entry which is preliminary data.</text>
</comment>
<dbReference type="SUPFAM" id="SSF53067">
    <property type="entry name" value="Actin-like ATPase domain"/>
    <property type="match status" value="3"/>
</dbReference>
<evidence type="ECO:0000313" key="4">
    <source>
        <dbReference type="Proteomes" id="UP000178017"/>
    </source>
</evidence>
<dbReference type="PANTHER" id="PTHR32432">
    <property type="entry name" value="CELL DIVISION PROTEIN FTSA-RELATED"/>
    <property type="match status" value="1"/>
</dbReference>
<evidence type="ECO:0000259" key="2">
    <source>
        <dbReference type="SMART" id="SM00842"/>
    </source>
</evidence>
<dbReference type="Proteomes" id="UP000178017">
    <property type="component" value="Unassembled WGS sequence"/>
</dbReference>
<evidence type="ECO:0000313" key="3">
    <source>
        <dbReference type="EMBL" id="OGE65291.1"/>
    </source>
</evidence>
<dbReference type="GO" id="GO:0051301">
    <property type="term" value="P:cell division"/>
    <property type="evidence" value="ECO:0007669"/>
    <property type="project" value="InterPro"/>
</dbReference>
<keyword evidence="1" id="KW-0175">Coiled coil</keyword>
<dbReference type="Gene3D" id="3.30.1490.300">
    <property type="match status" value="1"/>
</dbReference>
<dbReference type="InterPro" id="IPR043129">
    <property type="entry name" value="ATPase_NBD"/>
</dbReference>
<dbReference type="InterPro" id="IPR050696">
    <property type="entry name" value="FtsA/MreB"/>
</dbReference>
<sequence length="340" mass="36774">MSAQLVTGLDIGSSVIKVVVIRHDKKPHLMGFGSVKTPTPGLSSDNDLDIEAVATAVHGLLSSLDVPLDSVVAALPESKLFSRIISELPLLSDDELASAIKYSAEEFVPLPIDQVELYWQVIERSKERNQTVVLAIAVPKRIQEKYLKVLEMAQVKLRALETEMIAATRVLISNNLAVPTLLIEFGASSTDMAVVSNGVILLTRSIATGGLTLTRALSSYLNLQPLQAEEYKKVYGVLENELQGKVAITLKPLINIISTEAQRTIQSFESKHPQSLIKRVVLSGGGAKLPGLMVYLAGRLGLEAQEADPWGFLEKDPSIASRVATDPSYTIAVGLALRNE</sequence>
<feature type="coiled-coil region" evidence="1">
    <location>
        <begin position="143"/>
        <end position="170"/>
    </location>
</feature>
<accession>A0A1F5MIT5</accession>
<proteinExistence type="predicted"/>
<dbReference type="Gene3D" id="3.30.420.40">
    <property type="match status" value="2"/>
</dbReference>
<reference evidence="3 4" key="1">
    <citation type="journal article" date="2016" name="Nat. Commun.">
        <title>Thousands of microbial genomes shed light on interconnected biogeochemical processes in an aquifer system.</title>
        <authorList>
            <person name="Anantharaman K."/>
            <person name="Brown C.T."/>
            <person name="Hug L.A."/>
            <person name="Sharon I."/>
            <person name="Castelle C.J."/>
            <person name="Probst A.J."/>
            <person name="Thomas B.C."/>
            <person name="Singh A."/>
            <person name="Wilkins M.J."/>
            <person name="Karaoz U."/>
            <person name="Brodie E.L."/>
            <person name="Williams K.H."/>
            <person name="Hubbard S.S."/>
            <person name="Banfield J.F."/>
        </authorList>
    </citation>
    <scope>NUCLEOTIDE SEQUENCE [LARGE SCALE GENOMIC DNA]</scope>
</reference>
<protein>
    <recommendedName>
        <fullName evidence="2">SHS2 domain-containing protein</fullName>
    </recommendedName>
</protein>
<dbReference type="InterPro" id="IPR005883">
    <property type="entry name" value="PilM"/>
</dbReference>
<dbReference type="NCBIfam" id="TIGR01175">
    <property type="entry name" value="pilM"/>
    <property type="match status" value="1"/>
</dbReference>
<gene>
    <name evidence="3" type="ORF">A3B49_00315</name>
</gene>
<dbReference type="InterPro" id="IPR003494">
    <property type="entry name" value="SHS2_FtsA"/>
</dbReference>
<dbReference type="CDD" id="cd24049">
    <property type="entry name" value="ASKHA_NBD_PilM"/>
    <property type="match status" value="1"/>
</dbReference>
<dbReference type="AlphaFoldDB" id="A0A1F5MIT5"/>
<dbReference type="Pfam" id="PF11104">
    <property type="entry name" value="PilM_2"/>
    <property type="match status" value="1"/>
</dbReference>
<organism evidence="3 4">
    <name type="scientific">Candidatus Daviesbacteria bacterium RIFCSPLOWO2_01_FULL_40_24</name>
    <dbReference type="NCBI Taxonomy" id="1797787"/>
    <lineage>
        <taxon>Bacteria</taxon>
        <taxon>Candidatus Daviesiibacteriota</taxon>
    </lineage>
</organism>
<feature type="domain" description="SHS2" evidence="2">
    <location>
        <begin position="6"/>
        <end position="171"/>
    </location>
</feature>
<dbReference type="PIRSF" id="PIRSF019169">
    <property type="entry name" value="PilM"/>
    <property type="match status" value="1"/>
</dbReference>
<dbReference type="EMBL" id="MFDO01000020">
    <property type="protein sequence ID" value="OGE65291.1"/>
    <property type="molecule type" value="Genomic_DNA"/>
</dbReference>